<comment type="caution">
    <text evidence="1">The sequence shown here is derived from an EMBL/GenBank/DDBJ whole genome shotgun (WGS) entry which is preliminary data.</text>
</comment>
<evidence type="ECO:0000313" key="1">
    <source>
        <dbReference type="EMBL" id="KAI3747966.1"/>
    </source>
</evidence>
<keyword evidence="2" id="KW-1185">Reference proteome</keyword>
<sequence>MMGYRLISNLAIVKWAFSPPNIELFHTTDRLWEILRNAINKTYNHISDLRKEICHLKKCYNSRAKCNKG</sequence>
<name>A0ACB9DNE4_ARCLA</name>
<dbReference type="EMBL" id="CM042049">
    <property type="protein sequence ID" value="KAI3747966.1"/>
    <property type="molecule type" value="Genomic_DNA"/>
</dbReference>
<reference evidence="2" key="1">
    <citation type="journal article" date="2022" name="Mol. Ecol. Resour.">
        <title>The genomes of chicory, endive, great burdock and yacon provide insights into Asteraceae palaeo-polyploidization history and plant inulin production.</title>
        <authorList>
            <person name="Fan W."/>
            <person name="Wang S."/>
            <person name="Wang H."/>
            <person name="Wang A."/>
            <person name="Jiang F."/>
            <person name="Liu H."/>
            <person name="Zhao H."/>
            <person name="Xu D."/>
            <person name="Zhang Y."/>
        </authorList>
    </citation>
    <scope>NUCLEOTIDE SEQUENCE [LARGE SCALE GENOMIC DNA]</scope>
    <source>
        <strain evidence="2">cv. Niubang</strain>
    </source>
</reference>
<reference evidence="1 2" key="2">
    <citation type="journal article" date="2022" name="Mol. Ecol. Resour.">
        <title>The genomes of chicory, endive, great burdock and yacon provide insights into Asteraceae paleo-polyploidization history and plant inulin production.</title>
        <authorList>
            <person name="Fan W."/>
            <person name="Wang S."/>
            <person name="Wang H."/>
            <person name="Wang A."/>
            <person name="Jiang F."/>
            <person name="Liu H."/>
            <person name="Zhao H."/>
            <person name="Xu D."/>
            <person name="Zhang Y."/>
        </authorList>
    </citation>
    <scope>NUCLEOTIDE SEQUENCE [LARGE SCALE GENOMIC DNA]</scope>
    <source>
        <strain evidence="2">cv. Niubang</strain>
    </source>
</reference>
<proteinExistence type="predicted"/>
<gene>
    <name evidence="1" type="ORF">L6452_10734</name>
</gene>
<dbReference type="Proteomes" id="UP001055879">
    <property type="component" value="Linkage Group LG03"/>
</dbReference>
<organism evidence="1 2">
    <name type="scientific">Arctium lappa</name>
    <name type="common">Greater burdock</name>
    <name type="synonym">Lappa major</name>
    <dbReference type="NCBI Taxonomy" id="4217"/>
    <lineage>
        <taxon>Eukaryota</taxon>
        <taxon>Viridiplantae</taxon>
        <taxon>Streptophyta</taxon>
        <taxon>Embryophyta</taxon>
        <taxon>Tracheophyta</taxon>
        <taxon>Spermatophyta</taxon>
        <taxon>Magnoliopsida</taxon>
        <taxon>eudicotyledons</taxon>
        <taxon>Gunneridae</taxon>
        <taxon>Pentapetalae</taxon>
        <taxon>asterids</taxon>
        <taxon>campanulids</taxon>
        <taxon>Asterales</taxon>
        <taxon>Asteraceae</taxon>
        <taxon>Carduoideae</taxon>
        <taxon>Cardueae</taxon>
        <taxon>Arctiinae</taxon>
        <taxon>Arctium</taxon>
    </lineage>
</organism>
<protein>
    <submittedName>
        <fullName evidence="1">Uncharacterized protein</fullName>
    </submittedName>
</protein>
<accession>A0ACB9DNE4</accession>
<evidence type="ECO:0000313" key="2">
    <source>
        <dbReference type="Proteomes" id="UP001055879"/>
    </source>
</evidence>